<dbReference type="AlphaFoldDB" id="A0A644XM62"/>
<feature type="region of interest" description="Disordered" evidence="1">
    <location>
        <begin position="112"/>
        <end position="134"/>
    </location>
</feature>
<accession>A0A644XM62</accession>
<organism evidence="3">
    <name type="scientific">bioreactor metagenome</name>
    <dbReference type="NCBI Taxonomy" id="1076179"/>
    <lineage>
        <taxon>unclassified sequences</taxon>
        <taxon>metagenomes</taxon>
        <taxon>ecological metagenomes</taxon>
    </lineage>
</organism>
<sequence>MNVLIVEPEKVPREAEIGSSLKDMQEIVDGYIEAVYPYDDPVALVCNEEGKLNGLPLNRKLEDYDIIAGTFFICGLKEDNFDSLPPDLMTKYKEKFAQPEQFVRLGRSIIAVPMEPENEPKQPRQKKEPGHDER</sequence>
<feature type="domain" description="DUF3846" evidence="2">
    <location>
        <begin position="1"/>
        <end position="96"/>
    </location>
</feature>
<evidence type="ECO:0000256" key="1">
    <source>
        <dbReference type="SAM" id="MobiDB-lite"/>
    </source>
</evidence>
<evidence type="ECO:0000313" key="3">
    <source>
        <dbReference type="EMBL" id="MPM17265.1"/>
    </source>
</evidence>
<dbReference type="InterPro" id="IPR024559">
    <property type="entry name" value="DUF3846"/>
</dbReference>
<reference evidence="3" key="1">
    <citation type="submission" date="2019-08" db="EMBL/GenBank/DDBJ databases">
        <authorList>
            <person name="Kucharzyk K."/>
            <person name="Murdoch R.W."/>
            <person name="Higgins S."/>
            <person name="Loffler F."/>
        </authorList>
    </citation>
    <scope>NUCLEOTIDE SEQUENCE</scope>
</reference>
<comment type="caution">
    <text evidence="3">The sequence shown here is derived from an EMBL/GenBank/DDBJ whole genome shotgun (WGS) entry which is preliminary data.</text>
</comment>
<dbReference type="EMBL" id="VSSQ01002765">
    <property type="protein sequence ID" value="MPM17265.1"/>
    <property type="molecule type" value="Genomic_DNA"/>
</dbReference>
<gene>
    <name evidence="3" type="ORF">SDC9_63653</name>
</gene>
<evidence type="ECO:0000259" key="2">
    <source>
        <dbReference type="Pfam" id="PF12957"/>
    </source>
</evidence>
<name>A0A644XM62_9ZZZZ</name>
<proteinExistence type="predicted"/>
<protein>
    <recommendedName>
        <fullName evidence="2">DUF3846 domain-containing protein</fullName>
    </recommendedName>
</protein>
<dbReference type="Pfam" id="PF12957">
    <property type="entry name" value="DUF3846"/>
    <property type="match status" value="1"/>
</dbReference>
<feature type="compositionally biased region" description="Basic and acidic residues" evidence="1">
    <location>
        <begin position="118"/>
        <end position="134"/>
    </location>
</feature>